<feature type="region of interest" description="Disordered" evidence="1">
    <location>
        <begin position="72"/>
        <end position="134"/>
    </location>
</feature>
<evidence type="ECO:0000256" key="1">
    <source>
        <dbReference type="SAM" id="MobiDB-lite"/>
    </source>
</evidence>
<evidence type="ECO:0000313" key="2">
    <source>
        <dbReference type="EMBL" id="KAK7195336.1"/>
    </source>
</evidence>
<sequence length="515" mass="55958">MGISCTRAAEVLTPTSVAKAVVCQSDVVLRDAATSCGSEGPTSQHVRRVVPLRVDACVGNDDSDEYWRRHCEPAETPRSTPPLVMASSRRSSGDGGEARVPESRTVSPSSPLPATRLSSDGYANQEPRNSPPRTPLFAMYEIIHKDVDDNVYSVEPFQSTYGLHRTNDVVPDNFRAMVNESHAAAAATPQATMTATTCDFSDDEDIHEAPTTPPQTEVHMPLAHPSAVKALSRRSLCTLRRGSASSGVSRRGGPSGPVHPGRMSYTSFFALNLQLQPESLCSSESRGDTSSMFAHLVGDGDEDEVEVEEEEEEEVLQTEEHMCTDSSGSSSLSRQPTFGVLVPIGHSQVVDNAADGGVWEPALVQRGESLNVRRPWRKSGSPMTKSAIVAAHRRQLPGHELESRHMHPVLRTKEHGTATRLSMSAKMARASPRAPSRTGRQWPQPILDGPKSTVSRSRPFDAAGVFGGSIPGARHVPSPDWSRLNAMDDRECTRLDAVAEARPIRPVYRERTHTQ</sequence>
<protein>
    <submittedName>
        <fullName evidence="2">Uncharacterized protein</fullName>
    </submittedName>
</protein>
<comment type="caution">
    <text evidence="2">The sequence shown here is derived from an EMBL/GenBank/DDBJ whole genome shotgun (WGS) entry which is preliminary data.</text>
</comment>
<keyword evidence="3" id="KW-1185">Reference proteome</keyword>
<accession>A0AAW0EP58</accession>
<gene>
    <name evidence="2" type="ORF">NESM_000460100</name>
</gene>
<proteinExistence type="predicted"/>
<feature type="compositionally biased region" description="Polar residues" evidence="1">
    <location>
        <begin position="116"/>
        <end position="128"/>
    </location>
</feature>
<dbReference type="EMBL" id="JAECZO010000052">
    <property type="protein sequence ID" value="KAK7195336.1"/>
    <property type="molecule type" value="Genomic_DNA"/>
</dbReference>
<organism evidence="2 3">
    <name type="scientific">Novymonas esmeraldas</name>
    <dbReference type="NCBI Taxonomy" id="1808958"/>
    <lineage>
        <taxon>Eukaryota</taxon>
        <taxon>Discoba</taxon>
        <taxon>Euglenozoa</taxon>
        <taxon>Kinetoplastea</taxon>
        <taxon>Metakinetoplastina</taxon>
        <taxon>Trypanosomatida</taxon>
        <taxon>Trypanosomatidae</taxon>
        <taxon>Novymonas</taxon>
    </lineage>
</organism>
<dbReference type="AlphaFoldDB" id="A0AAW0EP58"/>
<evidence type="ECO:0000313" key="3">
    <source>
        <dbReference type="Proteomes" id="UP001430356"/>
    </source>
</evidence>
<reference evidence="2 3" key="1">
    <citation type="journal article" date="2021" name="MBio">
        <title>A New Model Trypanosomatid, Novymonas esmeraldas: Genomic Perception of Its 'Candidatus Pandoraea novymonadis' Endosymbiont.</title>
        <authorList>
            <person name="Zakharova A."/>
            <person name="Saura A."/>
            <person name="Butenko A."/>
            <person name="Podesvova L."/>
            <person name="Warmusova S."/>
            <person name="Kostygov A.Y."/>
            <person name="Nenarokova A."/>
            <person name="Lukes J."/>
            <person name="Opperdoes F.R."/>
            <person name="Yurchenko V."/>
        </authorList>
    </citation>
    <scope>NUCLEOTIDE SEQUENCE [LARGE SCALE GENOMIC DNA]</scope>
    <source>
        <strain evidence="2 3">E262AT.01</strain>
    </source>
</reference>
<name>A0AAW0EP58_9TRYP</name>
<dbReference type="Proteomes" id="UP001430356">
    <property type="component" value="Unassembled WGS sequence"/>
</dbReference>
<feature type="region of interest" description="Disordered" evidence="1">
    <location>
        <begin position="423"/>
        <end position="481"/>
    </location>
</feature>